<evidence type="ECO:0000313" key="1">
    <source>
        <dbReference type="EMBL" id="KAL0908947.1"/>
    </source>
</evidence>
<dbReference type="AlphaFoldDB" id="A0ABD0UEZ1"/>
<dbReference type="Proteomes" id="UP001552299">
    <property type="component" value="Unassembled WGS sequence"/>
</dbReference>
<gene>
    <name evidence="1" type="ORF">M5K25_023462</name>
</gene>
<dbReference type="Gene3D" id="3.60.10.10">
    <property type="entry name" value="Endonuclease/exonuclease/phosphatase"/>
    <property type="match status" value="1"/>
</dbReference>
<dbReference type="EMBL" id="JANQDX010000017">
    <property type="protein sequence ID" value="KAL0908947.1"/>
    <property type="molecule type" value="Genomic_DNA"/>
</dbReference>
<evidence type="ECO:0000313" key="2">
    <source>
        <dbReference type="Proteomes" id="UP001552299"/>
    </source>
</evidence>
<dbReference type="PANTHER" id="PTHR33116">
    <property type="entry name" value="REVERSE TRANSCRIPTASE ZINC-BINDING DOMAIN-CONTAINING PROTEIN-RELATED-RELATED"/>
    <property type="match status" value="1"/>
</dbReference>
<accession>A0ABD0UEZ1</accession>
<reference evidence="1 2" key="1">
    <citation type="journal article" date="2024" name="Plant Biotechnol. J.">
        <title>Dendrobium thyrsiflorum genome and its molecular insights into genes involved in important horticultural traits.</title>
        <authorList>
            <person name="Chen B."/>
            <person name="Wang J.Y."/>
            <person name="Zheng P.J."/>
            <person name="Li K.L."/>
            <person name="Liang Y.M."/>
            <person name="Chen X.F."/>
            <person name="Zhang C."/>
            <person name="Zhao X."/>
            <person name="He X."/>
            <person name="Zhang G.Q."/>
            <person name="Liu Z.J."/>
            <person name="Xu Q."/>
        </authorList>
    </citation>
    <scope>NUCLEOTIDE SEQUENCE [LARGE SCALE GENOMIC DNA]</scope>
    <source>
        <strain evidence="1">GZMU011</strain>
    </source>
</reference>
<protein>
    <submittedName>
        <fullName evidence="1">Uncharacterized protein</fullName>
    </submittedName>
</protein>
<sequence length="646" mass="72488">MFAPSIASWNGRGFNNPDKVLCCKRLVDSFKLDMLCILENRIHVSALQDPYFSQTHAVFTPEDSCNNFGHSKSGRIWIKWNPNKIHFNPTLISDQIISGYVSLSNSLSINLSVIYAANNMLDRVALWEQIRQLAQSQVDPWILLGDFNCCRYSHEKAGGTLLNHNNLIELNNLIFDTKLLDIHSVGYKYTWFWIDVLDTFSATPMGNPMIDLCCKLKDLKAKIKTRDWSNSSALHMHLNLLHSKQAECLDRINSDPLNTNLNLTLKDINYAIADSTSMLTSWVSQRVKTKWIRQGEDDLKFLYAKIRARQAGNKAVFNMGSLHYSSREENIAAIIEHFKNQYNPQPPASLDTHIFPTGKCLTPVMAQSLTLNVTYAKIKTAVFSGSSSSAPDAICNALSISKASSSIIYLGIPISTKRNCVADFSPLMENISKKLNGWKAHLLSFAGRIQYLKFTIQNTIAYWIRGSILPKTIIKNIRKLSTRFLFFGDTSTNKKLSMISWDKVFRPKASGGLGIPSTPAMQFAYNCTAICRMYNSQTPLSAWLLARYSSPWKPITSAGSTFWRTISGISVGASCLWESLSHGDDVIPNTGSLLDGLLLGNRSISMVPSRANLVTEPWPTLCGIWWIPLSVYFRHALLHHSGVHDI</sequence>
<keyword evidence="2" id="KW-1185">Reference proteome</keyword>
<proteinExistence type="predicted"/>
<dbReference type="SUPFAM" id="SSF56219">
    <property type="entry name" value="DNase I-like"/>
    <property type="match status" value="1"/>
</dbReference>
<dbReference type="PANTHER" id="PTHR33116:SF78">
    <property type="entry name" value="OS12G0587133 PROTEIN"/>
    <property type="match status" value="1"/>
</dbReference>
<dbReference type="InterPro" id="IPR036691">
    <property type="entry name" value="Endo/exonu/phosph_ase_sf"/>
</dbReference>
<organism evidence="1 2">
    <name type="scientific">Dendrobium thyrsiflorum</name>
    <name type="common">Pinecone-like raceme dendrobium</name>
    <name type="synonym">Orchid</name>
    <dbReference type="NCBI Taxonomy" id="117978"/>
    <lineage>
        <taxon>Eukaryota</taxon>
        <taxon>Viridiplantae</taxon>
        <taxon>Streptophyta</taxon>
        <taxon>Embryophyta</taxon>
        <taxon>Tracheophyta</taxon>
        <taxon>Spermatophyta</taxon>
        <taxon>Magnoliopsida</taxon>
        <taxon>Liliopsida</taxon>
        <taxon>Asparagales</taxon>
        <taxon>Orchidaceae</taxon>
        <taxon>Epidendroideae</taxon>
        <taxon>Malaxideae</taxon>
        <taxon>Dendrobiinae</taxon>
        <taxon>Dendrobium</taxon>
    </lineage>
</organism>
<name>A0ABD0UEZ1_DENTH</name>
<comment type="caution">
    <text evidence="1">The sequence shown here is derived from an EMBL/GenBank/DDBJ whole genome shotgun (WGS) entry which is preliminary data.</text>
</comment>